<dbReference type="InterPro" id="IPR050611">
    <property type="entry name" value="ABCF"/>
</dbReference>
<sequence length="546" mass="59654">MTFAVVCDRLTYSWPDGTTPLADLTTAFGAGRTGLIGRNGSGKSTLLSLIAGRLTPTSGTVAVDGEVGLLDQALPLATDTTVAALLGVDRIRDALLAIEAGRGEEADFTAVGSDWDIEERALARLERFGVDLSASEGHPLDRRVATLSGGETVLTALAGIALRRPDVTLLDEPTDNLDRDARERFYEAVEHWHGVLIVVSHDRELLDRVDRIAELRHGRVRTWGGNHTAYTERLAVEQEAARRTVRSAEADVRRESRQLAEARIKLARRVRFGQKKYDTKREPRVIMNQRKREAQVSAGLHRITQEERLEAAREGLERAEEAVRDDDTIRITLPGTEVPAGHDVLELRDTVPGPEAGALYLRGPERVALTGPNGSGKTTLLRAIVARASGEPAAETGHGPPVRVAHVTGRVGYLPQRLDVLDEEASVLDNLRAAAPSAGTRTLRAGLARFLIRGHRVDQRAADLSGGERFRVALARLLLADLPPRLLILDEPTNNLDLDGRDRLVEALNAYRGALLVVSHDHRFLEEIGATRRWSLERGRPPVEGG</sequence>
<evidence type="ECO:0000256" key="2">
    <source>
        <dbReference type="ARBA" id="ARBA00022741"/>
    </source>
</evidence>
<evidence type="ECO:0000313" key="6">
    <source>
        <dbReference type="EMBL" id="MYR33043.1"/>
    </source>
</evidence>
<dbReference type="FunFam" id="3.40.50.300:FF:001320">
    <property type="entry name" value="Heme ABC transporter ATP-binding protein"/>
    <property type="match status" value="1"/>
</dbReference>
<evidence type="ECO:0000313" key="7">
    <source>
        <dbReference type="Proteomes" id="UP000467124"/>
    </source>
</evidence>
<dbReference type="InterPro" id="IPR027417">
    <property type="entry name" value="P-loop_NTPase"/>
</dbReference>
<keyword evidence="4" id="KW-0175">Coiled coil</keyword>
<dbReference type="GO" id="GO:0016887">
    <property type="term" value="F:ATP hydrolysis activity"/>
    <property type="evidence" value="ECO:0007669"/>
    <property type="project" value="InterPro"/>
</dbReference>
<dbReference type="Proteomes" id="UP000467124">
    <property type="component" value="Unassembled WGS sequence"/>
</dbReference>
<dbReference type="Pfam" id="PF00005">
    <property type="entry name" value="ABC_tran"/>
    <property type="match status" value="2"/>
</dbReference>
<dbReference type="InterPro" id="IPR003439">
    <property type="entry name" value="ABC_transporter-like_ATP-bd"/>
</dbReference>
<evidence type="ECO:0000259" key="5">
    <source>
        <dbReference type="PROSITE" id="PS50893"/>
    </source>
</evidence>
<keyword evidence="2" id="KW-0547">Nucleotide-binding</keyword>
<dbReference type="SMART" id="SM00382">
    <property type="entry name" value="AAA"/>
    <property type="match status" value="2"/>
</dbReference>
<feature type="domain" description="ABC transporter" evidence="5">
    <location>
        <begin position="323"/>
        <end position="546"/>
    </location>
</feature>
<gene>
    <name evidence="6" type="ORF">GTW20_12420</name>
</gene>
<keyword evidence="1" id="KW-0677">Repeat</keyword>
<dbReference type="GO" id="GO:0005524">
    <property type="term" value="F:ATP binding"/>
    <property type="evidence" value="ECO:0007669"/>
    <property type="project" value="UniProtKB-KW"/>
</dbReference>
<dbReference type="PANTHER" id="PTHR19211">
    <property type="entry name" value="ATP-BINDING TRANSPORT PROTEIN-RELATED"/>
    <property type="match status" value="1"/>
</dbReference>
<reference evidence="6 7" key="1">
    <citation type="journal article" date="2019" name="Nat. Commun.">
        <title>The antimicrobial potential of Streptomyces from insect microbiomes.</title>
        <authorList>
            <person name="Chevrette M.G."/>
            <person name="Carlson C.M."/>
            <person name="Ortega H.E."/>
            <person name="Thomas C."/>
            <person name="Ananiev G.E."/>
            <person name="Barns K.J."/>
            <person name="Book A.J."/>
            <person name="Cagnazzo J."/>
            <person name="Carlos C."/>
            <person name="Flanigan W."/>
            <person name="Grubbs K.J."/>
            <person name="Horn H.A."/>
            <person name="Hoffmann F.M."/>
            <person name="Klassen J.L."/>
            <person name="Knack J.J."/>
            <person name="Lewin G.R."/>
            <person name="McDonald B.R."/>
            <person name="Muller L."/>
            <person name="Melo W.G.P."/>
            <person name="Pinto-Tomas A.A."/>
            <person name="Schmitz A."/>
            <person name="Wendt-Pienkowski E."/>
            <person name="Wildman S."/>
            <person name="Zhao M."/>
            <person name="Zhang F."/>
            <person name="Bugni T.S."/>
            <person name="Andes D.R."/>
            <person name="Pupo M.T."/>
            <person name="Currie C.R."/>
        </authorList>
    </citation>
    <scope>NUCLEOTIDE SEQUENCE [LARGE SCALE GENOMIC DNA]</scope>
    <source>
        <strain evidence="6 7">SID5840</strain>
    </source>
</reference>
<accession>A0A7K2IT07</accession>
<dbReference type="PANTHER" id="PTHR19211:SF6">
    <property type="entry name" value="BLL7188 PROTEIN"/>
    <property type="match status" value="1"/>
</dbReference>
<organism evidence="6 7">
    <name type="scientific">Nocardiopsis alba</name>
    <dbReference type="NCBI Taxonomy" id="53437"/>
    <lineage>
        <taxon>Bacteria</taxon>
        <taxon>Bacillati</taxon>
        <taxon>Actinomycetota</taxon>
        <taxon>Actinomycetes</taxon>
        <taxon>Streptosporangiales</taxon>
        <taxon>Nocardiopsidaceae</taxon>
        <taxon>Nocardiopsis</taxon>
    </lineage>
</organism>
<evidence type="ECO:0000256" key="3">
    <source>
        <dbReference type="ARBA" id="ARBA00022840"/>
    </source>
</evidence>
<dbReference type="Gene3D" id="3.40.50.300">
    <property type="entry name" value="P-loop containing nucleotide triphosphate hydrolases"/>
    <property type="match status" value="2"/>
</dbReference>
<evidence type="ECO:0000256" key="4">
    <source>
        <dbReference type="SAM" id="Coils"/>
    </source>
</evidence>
<dbReference type="EMBL" id="WWHY01000001">
    <property type="protein sequence ID" value="MYR33043.1"/>
    <property type="molecule type" value="Genomic_DNA"/>
</dbReference>
<dbReference type="AlphaFoldDB" id="A0A7K2IT07"/>
<dbReference type="SUPFAM" id="SSF52540">
    <property type="entry name" value="P-loop containing nucleoside triphosphate hydrolases"/>
    <property type="match status" value="2"/>
</dbReference>
<name>A0A7K2IT07_9ACTN</name>
<dbReference type="RefSeq" id="WP_017534352.1">
    <property type="nucleotide sequence ID" value="NZ_JBEYIC010000003.1"/>
</dbReference>
<evidence type="ECO:0000256" key="1">
    <source>
        <dbReference type="ARBA" id="ARBA00022737"/>
    </source>
</evidence>
<protein>
    <submittedName>
        <fullName evidence="6">ATP-binding cassette domain-containing protein</fullName>
    </submittedName>
</protein>
<dbReference type="InterPro" id="IPR003593">
    <property type="entry name" value="AAA+_ATPase"/>
</dbReference>
<feature type="domain" description="ABC transporter" evidence="5">
    <location>
        <begin position="5"/>
        <end position="242"/>
    </location>
</feature>
<proteinExistence type="predicted"/>
<keyword evidence="3 6" id="KW-0067">ATP-binding</keyword>
<comment type="caution">
    <text evidence="6">The sequence shown here is derived from an EMBL/GenBank/DDBJ whole genome shotgun (WGS) entry which is preliminary data.</text>
</comment>
<dbReference type="PROSITE" id="PS50893">
    <property type="entry name" value="ABC_TRANSPORTER_2"/>
    <property type="match status" value="2"/>
</dbReference>
<feature type="coiled-coil region" evidence="4">
    <location>
        <begin position="238"/>
        <end position="265"/>
    </location>
</feature>